<name>A0A396YMB3_9LEPT</name>
<gene>
    <name evidence="1" type="ORF">DLM75_23250</name>
</gene>
<sequence>MFCDLGFILLFPASFGSRVKELIQPHSLRIAVFPTSLEATHFAFAVRWLFRSLRIAVFPTSLEATH</sequence>
<dbReference type="EMBL" id="QHCT01000014">
    <property type="protein sequence ID" value="RHX84312.1"/>
    <property type="molecule type" value="Genomic_DNA"/>
</dbReference>
<organism evidence="1 2">
    <name type="scientific">Leptospira stimsonii</name>
    <dbReference type="NCBI Taxonomy" id="2202203"/>
    <lineage>
        <taxon>Bacteria</taxon>
        <taxon>Pseudomonadati</taxon>
        <taxon>Spirochaetota</taxon>
        <taxon>Spirochaetia</taxon>
        <taxon>Leptospirales</taxon>
        <taxon>Leptospiraceae</taxon>
        <taxon>Leptospira</taxon>
    </lineage>
</organism>
<protein>
    <submittedName>
        <fullName evidence="1">Uncharacterized protein</fullName>
    </submittedName>
</protein>
<dbReference type="AlphaFoldDB" id="A0A396YMB3"/>
<evidence type="ECO:0000313" key="2">
    <source>
        <dbReference type="Proteomes" id="UP000265798"/>
    </source>
</evidence>
<accession>A0A396YMB3</accession>
<feature type="non-terminal residue" evidence="1">
    <location>
        <position position="66"/>
    </location>
</feature>
<dbReference type="Proteomes" id="UP000265798">
    <property type="component" value="Unassembled WGS sequence"/>
</dbReference>
<comment type="caution">
    <text evidence="1">The sequence shown here is derived from an EMBL/GenBank/DDBJ whole genome shotgun (WGS) entry which is preliminary data.</text>
</comment>
<reference evidence="2" key="1">
    <citation type="submission" date="2018-05" db="EMBL/GenBank/DDBJ databases">
        <title>Leptospira yasudae sp. nov. and Leptospira stimsonii sp. nov., two pathogenic species of the genus Leptospira isolated from environmental sources.</title>
        <authorList>
            <person name="Casanovas-Massana A."/>
            <person name="Hamond C."/>
            <person name="Santos L.A."/>
            <person name="Hacker K.P."/>
            <person name="Balassiano I."/>
            <person name="Medeiros M.A."/>
            <person name="Reis M.G."/>
            <person name="Ko A.I."/>
            <person name="Wunder E.A."/>
        </authorList>
    </citation>
    <scope>NUCLEOTIDE SEQUENCE [LARGE SCALE GENOMIC DNA]</scope>
    <source>
        <strain evidence="2">Yale</strain>
    </source>
</reference>
<proteinExistence type="predicted"/>
<evidence type="ECO:0000313" key="1">
    <source>
        <dbReference type="EMBL" id="RHX84312.1"/>
    </source>
</evidence>